<gene>
    <name evidence="1" type="ORF">LEMA_uP056600.1</name>
</gene>
<dbReference type="HOGENOM" id="CLU_3160108_0_0_1"/>
<dbReference type="Proteomes" id="UP000002668">
    <property type="component" value="Genome"/>
</dbReference>
<accession>E4ZH56</accession>
<reference evidence="2" key="1">
    <citation type="journal article" date="2011" name="Nat. Commun.">
        <title>Effector diversification within compartments of the Leptosphaeria maculans genome affected by Repeat-Induced Point mutations.</title>
        <authorList>
            <person name="Rouxel T."/>
            <person name="Grandaubert J."/>
            <person name="Hane J.K."/>
            <person name="Hoede C."/>
            <person name="van de Wouw A.P."/>
            <person name="Couloux A."/>
            <person name="Dominguez V."/>
            <person name="Anthouard V."/>
            <person name="Bally P."/>
            <person name="Bourras S."/>
            <person name="Cozijnsen A.J."/>
            <person name="Ciuffetti L.M."/>
            <person name="Degrave A."/>
            <person name="Dilmaghani A."/>
            <person name="Duret L."/>
            <person name="Fudal I."/>
            <person name="Goodwin S.B."/>
            <person name="Gout L."/>
            <person name="Glaser N."/>
            <person name="Linglin J."/>
            <person name="Kema G.H.J."/>
            <person name="Lapalu N."/>
            <person name="Lawrence C.B."/>
            <person name="May K."/>
            <person name="Meyer M."/>
            <person name="Ollivier B."/>
            <person name="Poulain J."/>
            <person name="Schoch C.L."/>
            <person name="Simon A."/>
            <person name="Spatafora J.W."/>
            <person name="Stachowiak A."/>
            <person name="Turgeon B.G."/>
            <person name="Tyler B.M."/>
            <person name="Vincent D."/>
            <person name="Weissenbach J."/>
            <person name="Amselem J."/>
            <person name="Quesneville H."/>
            <person name="Oliver R.P."/>
            <person name="Wincker P."/>
            <person name="Balesdent M.-H."/>
            <person name="Howlett B.J."/>
        </authorList>
    </citation>
    <scope>NUCLEOTIDE SEQUENCE [LARGE SCALE GENOMIC DNA]</scope>
    <source>
        <strain evidence="2">JN3 / isolate v23.1.3 / race Av1-4-5-6-7-8</strain>
    </source>
</reference>
<proteinExistence type="predicted"/>
<dbReference type="AlphaFoldDB" id="E4ZH56"/>
<name>E4ZH56_LEPMJ</name>
<dbReference type="EMBL" id="FP929065">
    <property type="protein sequence ID" value="CBX90626.1"/>
    <property type="molecule type" value="Genomic_DNA"/>
</dbReference>
<dbReference type="VEuPathDB" id="FungiDB:LEMA_uP056600.1"/>
<evidence type="ECO:0000313" key="1">
    <source>
        <dbReference type="EMBL" id="CBX90626.1"/>
    </source>
</evidence>
<protein>
    <submittedName>
        <fullName evidence="1">Predicted protein</fullName>
    </submittedName>
</protein>
<dbReference type="InParanoid" id="E4ZH56"/>
<sequence length="48" mass="5151">MVQTFCDDLVAEGLSRLIMSPSGKERAAVLAVEDLNAHYQLSGVALKC</sequence>
<evidence type="ECO:0000313" key="2">
    <source>
        <dbReference type="Proteomes" id="UP000002668"/>
    </source>
</evidence>
<organism evidence="2">
    <name type="scientific">Leptosphaeria maculans (strain JN3 / isolate v23.1.3 / race Av1-4-5-6-7-8)</name>
    <name type="common">Blackleg fungus</name>
    <name type="synonym">Phoma lingam</name>
    <dbReference type="NCBI Taxonomy" id="985895"/>
    <lineage>
        <taxon>Eukaryota</taxon>
        <taxon>Fungi</taxon>
        <taxon>Dikarya</taxon>
        <taxon>Ascomycota</taxon>
        <taxon>Pezizomycotina</taxon>
        <taxon>Dothideomycetes</taxon>
        <taxon>Pleosporomycetidae</taxon>
        <taxon>Pleosporales</taxon>
        <taxon>Pleosporineae</taxon>
        <taxon>Leptosphaeriaceae</taxon>
        <taxon>Plenodomus</taxon>
        <taxon>Plenodomus lingam/Leptosphaeria maculans species complex</taxon>
    </lineage>
</organism>
<keyword evidence="2" id="KW-1185">Reference proteome</keyword>